<comment type="caution">
    <text evidence="1">The sequence shown here is derived from an EMBL/GenBank/DDBJ whole genome shotgun (WGS) entry which is preliminary data.</text>
</comment>
<dbReference type="AlphaFoldDB" id="A0A232EKU6"/>
<gene>
    <name evidence="1" type="ORF">TSAR_016574</name>
</gene>
<organism evidence="1 2">
    <name type="scientific">Trichomalopsis sarcophagae</name>
    <dbReference type="NCBI Taxonomy" id="543379"/>
    <lineage>
        <taxon>Eukaryota</taxon>
        <taxon>Metazoa</taxon>
        <taxon>Ecdysozoa</taxon>
        <taxon>Arthropoda</taxon>
        <taxon>Hexapoda</taxon>
        <taxon>Insecta</taxon>
        <taxon>Pterygota</taxon>
        <taxon>Neoptera</taxon>
        <taxon>Endopterygota</taxon>
        <taxon>Hymenoptera</taxon>
        <taxon>Apocrita</taxon>
        <taxon>Proctotrupomorpha</taxon>
        <taxon>Chalcidoidea</taxon>
        <taxon>Pteromalidae</taxon>
        <taxon>Pteromalinae</taxon>
        <taxon>Trichomalopsis</taxon>
    </lineage>
</organism>
<proteinExistence type="predicted"/>
<sequence>MSSVVSRVVLLMSSGRTSPPASCWTLRRLVNIPTTTRVTAGLAFECI</sequence>
<reference evidence="1 2" key="1">
    <citation type="journal article" date="2017" name="Curr. Biol.">
        <title>The Evolution of Venom by Co-option of Single-Copy Genes.</title>
        <authorList>
            <person name="Martinson E.O."/>
            <person name="Mrinalini"/>
            <person name="Kelkar Y.D."/>
            <person name="Chang C.H."/>
            <person name="Werren J.H."/>
        </authorList>
    </citation>
    <scope>NUCLEOTIDE SEQUENCE [LARGE SCALE GENOMIC DNA]</scope>
    <source>
        <strain evidence="1 2">Alberta</strain>
        <tissue evidence="1">Whole body</tissue>
    </source>
</reference>
<name>A0A232EKU6_9HYME</name>
<accession>A0A232EKU6</accession>
<evidence type="ECO:0000313" key="2">
    <source>
        <dbReference type="Proteomes" id="UP000215335"/>
    </source>
</evidence>
<dbReference type="Proteomes" id="UP000215335">
    <property type="component" value="Unassembled WGS sequence"/>
</dbReference>
<dbReference type="EMBL" id="NNAY01003717">
    <property type="protein sequence ID" value="OXU18965.1"/>
    <property type="molecule type" value="Genomic_DNA"/>
</dbReference>
<keyword evidence="2" id="KW-1185">Reference proteome</keyword>
<evidence type="ECO:0000313" key="1">
    <source>
        <dbReference type="EMBL" id="OXU18965.1"/>
    </source>
</evidence>
<protein>
    <submittedName>
        <fullName evidence="1">Uncharacterized protein</fullName>
    </submittedName>
</protein>